<dbReference type="EMBL" id="GBXM01072984">
    <property type="protein sequence ID" value="JAH35593.1"/>
    <property type="molecule type" value="Transcribed_RNA"/>
</dbReference>
<dbReference type="AlphaFoldDB" id="A0A0E9S4X8"/>
<sequence length="84" mass="9182">MATWSPPLSLSLPLFPSESRMTPAMTSPVIAIPATLKRRQAIHGILRTKWVMMVMKVCSHASLGSRTSTNPCMTDIRGKGVENT</sequence>
<organism evidence="1">
    <name type="scientific">Anguilla anguilla</name>
    <name type="common">European freshwater eel</name>
    <name type="synonym">Muraena anguilla</name>
    <dbReference type="NCBI Taxonomy" id="7936"/>
    <lineage>
        <taxon>Eukaryota</taxon>
        <taxon>Metazoa</taxon>
        <taxon>Chordata</taxon>
        <taxon>Craniata</taxon>
        <taxon>Vertebrata</taxon>
        <taxon>Euteleostomi</taxon>
        <taxon>Actinopterygii</taxon>
        <taxon>Neopterygii</taxon>
        <taxon>Teleostei</taxon>
        <taxon>Anguilliformes</taxon>
        <taxon>Anguillidae</taxon>
        <taxon>Anguilla</taxon>
    </lineage>
</organism>
<accession>A0A0E9S4X8</accession>
<reference evidence="1" key="1">
    <citation type="submission" date="2014-11" db="EMBL/GenBank/DDBJ databases">
        <authorList>
            <person name="Amaro Gonzalez C."/>
        </authorList>
    </citation>
    <scope>NUCLEOTIDE SEQUENCE</scope>
</reference>
<protein>
    <submittedName>
        <fullName evidence="1">Uncharacterized protein</fullName>
    </submittedName>
</protein>
<proteinExistence type="predicted"/>
<reference evidence="1" key="2">
    <citation type="journal article" date="2015" name="Fish Shellfish Immunol.">
        <title>Early steps in the European eel (Anguilla anguilla)-Vibrio vulnificus interaction in the gills: Role of the RtxA13 toxin.</title>
        <authorList>
            <person name="Callol A."/>
            <person name="Pajuelo D."/>
            <person name="Ebbesson L."/>
            <person name="Teles M."/>
            <person name="MacKenzie S."/>
            <person name="Amaro C."/>
        </authorList>
    </citation>
    <scope>NUCLEOTIDE SEQUENCE</scope>
</reference>
<name>A0A0E9S4X8_ANGAN</name>
<evidence type="ECO:0000313" key="1">
    <source>
        <dbReference type="EMBL" id="JAH35593.1"/>
    </source>
</evidence>